<evidence type="ECO:0000313" key="5">
    <source>
        <dbReference type="Proteomes" id="UP000447434"/>
    </source>
</evidence>
<comment type="similarity">
    <text evidence="3">Belongs to the PMEI family.</text>
</comment>
<dbReference type="Proteomes" id="UP000447434">
    <property type="component" value="Chromosome 22"/>
</dbReference>
<sequence length="177" mass="19339">MAPSSNLSLLLVLFLSLGMCVYSTRVVQSSDVCSKHPNPTNCVNILYNIAGIEAGIELPGSIPPYIINNIGHTGAFGTYTLLNTLIHNATDPQLKQRYITCSTDYVVTLDYFNSAKDAYTSADYKGIKSSAANVIKAVQDCDWRPPYDPSQLPLLNNHMQDVSNIISVLADFLLGTY</sequence>
<dbReference type="GO" id="GO:0046910">
    <property type="term" value="F:pectinesterase inhibitor activity"/>
    <property type="evidence" value="ECO:0007669"/>
    <property type="project" value="InterPro"/>
</dbReference>
<dbReference type="AlphaFoldDB" id="A0A6A5N8U6"/>
<dbReference type="PANTHER" id="PTHR36710">
    <property type="entry name" value="PECTINESTERASE INHIBITOR-LIKE"/>
    <property type="match status" value="1"/>
</dbReference>
<reference evidence="5" key="1">
    <citation type="journal article" date="2020" name="Nat. Commun.">
        <title>Genome sequence of the cluster root forming white lupin.</title>
        <authorList>
            <person name="Hufnagel B."/>
            <person name="Marques A."/>
            <person name="Soriano A."/>
            <person name="Marques L."/>
            <person name="Divol F."/>
            <person name="Doumas P."/>
            <person name="Sallet E."/>
            <person name="Mancinotti D."/>
            <person name="Carrere S."/>
            <person name="Marande W."/>
            <person name="Arribat S."/>
            <person name="Keller J."/>
            <person name="Huneau C."/>
            <person name="Blein T."/>
            <person name="Aime D."/>
            <person name="Laguerre M."/>
            <person name="Taylor J."/>
            <person name="Schubert V."/>
            <person name="Nelson M."/>
            <person name="Geu-Flores F."/>
            <person name="Crespi M."/>
            <person name="Gallardo-Guerrero K."/>
            <person name="Delaux P.-M."/>
            <person name="Salse J."/>
            <person name="Berges H."/>
            <person name="Guyot R."/>
            <person name="Gouzy J."/>
            <person name="Peret B."/>
        </authorList>
    </citation>
    <scope>NUCLEOTIDE SEQUENCE [LARGE SCALE GENOMIC DNA]</scope>
    <source>
        <strain evidence="5">cv. Amiga</strain>
    </source>
</reference>
<keyword evidence="1" id="KW-0732">Signal</keyword>
<protein>
    <submittedName>
        <fullName evidence="4">Putative pectinesterase inhibitor domain-containing protein</fullName>
    </submittedName>
</protein>
<comment type="caution">
    <text evidence="4">The sequence shown here is derived from an EMBL/GenBank/DDBJ whole genome shotgun (WGS) entry which is preliminary data.</text>
</comment>
<dbReference type="OrthoDB" id="764172at2759"/>
<dbReference type="EMBL" id="WOCE01000022">
    <property type="protein sequence ID" value="KAE9587896.1"/>
    <property type="molecule type" value="Genomic_DNA"/>
</dbReference>
<evidence type="ECO:0000256" key="2">
    <source>
        <dbReference type="ARBA" id="ARBA00023157"/>
    </source>
</evidence>
<accession>A0A6A5N8U6</accession>
<evidence type="ECO:0000256" key="1">
    <source>
        <dbReference type="ARBA" id="ARBA00022729"/>
    </source>
</evidence>
<keyword evidence="5" id="KW-1185">Reference proteome</keyword>
<dbReference type="InterPro" id="IPR034086">
    <property type="entry name" value="PMEI_plant"/>
</dbReference>
<dbReference type="InterPro" id="IPR052421">
    <property type="entry name" value="PCW_Enzyme_Inhibitor"/>
</dbReference>
<keyword evidence="2" id="KW-1015">Disulfide bond</keyword>
<evidence type="ECO:0000313" key="4">
    <source>
        <dbReference type="EMBL" id="KAE9587896.1"/>
    </source>
</evidence>
<dbReference type="InterPro" id="IPR035513">
    <property type="entry name" value="Invertase/methylesterase_inhib"/>
</dbReference>
<organism evidence="4 5">
    <name type="scientific">Lupinus albus</name>
    <name type="common">White lupine</name>
    <name type="synonym">Lupinus termis</name>
    <dbReference type="NCBI Taxonomy" id="3870"/>
    <lineage>
        <taxon>Eukaryota</taxon>
        <taxon>Viridiplantae</taxon>
        <taxon>Streptophyta</taxon>
        <taxon>Embryophyta</taxon>
        <taxon>Tracheophyta</taxon>
        <taxon>Spermatophyta</taxon>
        <taxon>Magnoliopsida</taxon>
        <taxon>eudicotyledons</taxon>
        <taxon>Gunneridae</taxon>
        <taxon>Pentapetalae</taxon>
        <taxon>rosids</taxon>
        <taxon>fabids</taxon>
        <taxon>Fabales</taxon>
        <taxon>Fabaceae</taxon>
        <taxon>Papilionoideae</taxon>
        <taxon>50 kb inversion clade</taxon>
        <taxon>genistoids sensu lato</taxon>
        <taxon>core genistoids</taxon>
        <taxon>Genisteae</taxon>
        <taxon>Lupinus</taxon>
    </lineage>
</organism>
<dbReference type="Gene3D" id="1.20.140.40">
    <property type="entry name" value="Invertase/pectin methylesterase inhibitor family protein"/>
    <property type="match status" value="1"/>
</dbReference>
<dbReference type="SUPFAM" id="SSF101148">
    <property type="entry name" value="Plant invertase/pectin methylesterase inhibitor"/>
    <property type="match status" value="1"/>
</dbReference>
<dbReference type="PANTHER" id="PTHR36710:SF4">
    <property type="entry name" value="PLANT INVERTASE_PECTIN METHYLESTERASE INHIBITOR SUPERFAMILY PROTEIN"/>
    <property type="match status" value="1"/>
</dbReference>
<gene>
    <name evidence="4" type="ORF">Lalb_Chr22g0349691</name>
</gene>
<evidence type="ECO:0000256" key="3">
    <source>
        <dbReference type="ARBA" id="ARBA00038471"/>
    </source>
</evidence>
<name>A0A6A5N8U6_LUPAL</name>
<proteinExistence type="inferred from homology"/>
<dbReference type="CDD" id="cd15797">
    <property type="entry name" value="PMEI"/>
    <property type="match status" value="1"/>
</dbReference>